<proteinExistence type="predicted"/>
<feature type="region of interest" description="Disordered" evidence="1">
    <location>
        <begin position="104"/>
        <end position="172"/>
    </location>
</feature>
<dbReference type="PANTHER" id="PTHR48176">
    <property type="entry name" value="DDRGK DOMAIN-CONTAINING PROTEIN 1"/>
    <property type="match status" value="1"/>
</dbReference>
<evidence type="ECO:0000313" key="2">
    <source>
        <dbReference type="EMBL" id="KAF2445345.1"/>
    </source>
</evidence>
<dbReference type="AlphaFoldDB" id="A0A9P4PHW4"/>
<evidence type="ECO:0000256" key="1">
    <source>
        <dbReference type="SAM" id="MobiDB-lite"/>
    </source>
</evidence>
<feature type="region of interest" description="Disordered" evidence="1">
    <location>
        <begin position="194"/>
        <end position="357"/>
    </location>
</feature>
<feature type="compositionally biased region" description="Basic and acidic residues" evidence="1">
    <location>
        <begin position="230"/>
        <end position="269"/>
    </location>
</feature>
<protein>
    <submittedName>
        <fullName evidence="2">Uncharacterized protein</fullName>
    </submittedName>
</protein>
<feature type="compositionally biased region" description="Gly residues" evidence="1">
    <location>
        <begin position="145"/>
        <end position="167"/>
    </location>
</feature>
<dbReference type="EMBL" id="MU001499">
    <property type="protein sequence ID" value="KAF2445345.1"/>
    <property type="molecule type" value="Genomic_DNA"/>
</dbReference>
<dbReference type="GO" id="GO:0044389">
    <property type="term" value="F:ubiquitin-like protein ligase binding"/>
    <property type="evidence" value="ECO:0007669"/>
    <property type="project" value="TreeGrafter"/>
</dbReference>
<gene>
    <name evidence="2" type="ORF">P171DRAFT_520156</name>
</gene>
<feature type="compositionally biased region" description="Basic and acidic residues" evidence="1">
    <location>
        <begin position="530"/>
        <end position="549"/>
    </location>
</feature>
<sequence>MAGNGPGNSSASSEQAGKEEEKRVVLTPEEARSTMENVGLGDQDDCVKCGHTYKDPAHKRNHVHCRGRCILCDTQDHPDTLCPVMRQPEYAAIFTKEWREQHLGMDDFPPEKSENRGSQSAKAKGTPGAPKNAPVGPRAATPAPRGGGFGRGRGFGPPPAGRGGYGGYDAQPYGYGPNPHPHGYGYGPPPGAYGPGAYAPGGYGGYGPGFSGDLPRPANDAPYGVWAAFRRQEAKKKEEREEKKAREEKEKQEAEMKEAEVKARKEKAKEKKKRKKEEKKMRSRSRSRSPRPGERGEEGEQSFRDRADNRRVSRAWALSVSLRKAKAERTVDSEGDSTMLEASKAADSQKLPEETQEDVEVLRRRFLEQKAAIEKQAEEERTRLTAQFEKEKTRLAAQAEKERIRLVAEEVAKEKTRLTAQAEKERIRLTAEVQKEKDRLELATATAQNGIQWRKAAENKEHTIKELEKALEKVKEETDKANAERDKAKGDLQNLRDDRDTLGHGQAEQDAKAPWQSMITRFLNAFGFGKGEKDGEDEKMGGTGEEKSGPPKRNIQFPVVGFGAAKGHAAGAQSNLGGSQQDPYSQMAGEGGFTPLVGGTALQPKTGSAESGFSDLDQALKPKIEGLESKGLPLRANRTQDYPDEFCGQ</sequence>
<evidence type="ECO:0000313" key="3">
    <source>
        <dbReference type="Proteomes" id="UP000799764"/>
    </source>
</evidence>
<feature type="compositionally biased region" description="Basic and acidic residues" evidence="1">
    <location>
        <begin position="291"/>
        <end position="311"/>
    </location>
</feature>
<feature type="compositionally biased region" description="Low complexity" evidence="1">
    <location>
        <begin position="561"/>
        <end position="572"/>
    </location>
</feature>
<reference evidence="2" key="1">
    <citation type="journal article" date="2020" name="Stud. Mycol.">
        <title>101 Dothideomycetes genomes: a test case for predicting lifestyles and emergence of pathogens.</title>
        <authorList>
            <person name="Haridas S."/>
            <person name="Albert R."/>
            <person name="Binder M."/>
            <person name="Bloem J."/>
            <person name="Labutti K."/>
            <person name="Salamov A."/>
            <person name="Andreopoulos B."/>
            <person name="Baker S."/>
            <person name="Barry K."/>
            <person name="Bills G."/>
            <person name="Bluhm B."/>
            <person name="Cannon C."/>
            <person name="Castanera R."/>
            <person name="Culley D."/>
            <person name="Daum C."/>
            <person name="Ezra D."/>
            <person name="Gonzalez J."/>
            <person name="Henrissat B."/>
            <person name="Kuo A."/>
            <person name="Liang C."/>
            <person name="Lipzen A."/>
            <person name="Lutzoni F."/>
            <person name="Magnuson J."/>
            <person name="Mondo S."/>
            <person name="Nolan M."/>
            <person name="Ohm R."/>
            <person name="Pangilinan J."/>
            <person name="Park H.-J."/>
            <person name="Ramirez L."/>
            <person name="Alfaro M."/>
            <person name="Sun H."/>
            <person name="Tritt A."/>
            <person name="Yoshinaga Y."/>
            <person name="Zwiers L.-H."/>
            <person name="Turgeon B."/>
            <person name="Goodwin S."/>
            <person name="Spatafora J."/>
            <person name="Crous P."/>
            <person name="Grigoriev I."/>
        </authorList>
    </citation>
    <scope>NUCLEOTIDE SEQUENCE</scope>
    <source>
        <strain evidence="2">CBS 690.94</strain>
    </source>
</reference>
<dbReference type="Proteomes" id="UP000799764">
    <property type="component" value="Unassembled WGS sequence"/>
</dbReference>
<keyword evidence="3" id="KW-1185">Reference proteome</keyword>
<dbReference type="PANTHER" id="PTHR48176:SF1">
    <property type="entry name" value="DDRGK DOMAIN-CONTAINING PROTEIN 1"/>
    <property type="match status" value="1"/>
</dbReference>
<feature type="region of interest" description="Disordered" evidence="1">
    <location>
        <begin position="1"/>
        <end position="34"/>
    </location>
</feature>
<feature type="compositionally biased region" description="Low complexity" evidence="1">
    <location>
        <begin position="133"/>
        <end position="144"/>
    </location>
</feature>
<feature type="compositionally biased region" description="Basic and acidic residues" evidence="1">
    <location>
        <begin position="16"/>
        <end position="33"/>
    </location>
</feature>
<feature type="compositionally biased region" description="Basic residues" evidence="1">
    <location>
        <begin position="270"/>
        <end position="289"/>
    </location>
</feature>
<feature type="region of interest" description="Disordered" evidence="1">
    <location>
        <begin position="474"/>
        <end position="613"/>
    </location>
</feature>
<feature type="compositionally biased region" description="Basic and acidic residues" evidence="1">
    <location>
        <begin position="474"/>
        <end position="511"/>
    </location>
</feature>
<feature type="region of interest" description="Disordered" evidence="1">
    <location>
        <begin position="627"/>
        <end position="649"/>
    </location>
</feature>
<feature type="compositionally biased region" description="Gly residues" evidence="1">
    <location>
        <begin position="199"/>
        <end position="210"/>
    </location>
</feature>
<organism evidence="2 3">
    <name type="scientific">Karstenula rhodostoma CBS 690.94</name>
    <dbReference type="NCBI Taxonomy" id="1392251"/>
    <lineage>
        <taxon>Eukaryota</taxon>
        <taxon>Fungi</taxon>
        <taxon>Dikarya</taxon>
        <taxon>Ascomycota</taxon>
        <taxon>Pezizomycotina</taxon>
        <taxon>Dothideomycetes</taxon>
        <taxon>Pleosporomycetidae</taxon>
        <taxon>Pleosporales</taxon>
        <taxon>Massarineae</taxon>
        <taxon>Didymosphaeriaceae</taxon>
        <taxon>Karstenula</taxon>
    </lineage>
</organism>
<dbReference type="InterPro" id="IPR050899">
    <property type="entry name" value="DDRGK_domain-containing"/>
</dbReference>
<accession>A0A9P4PHW4</accession>
<name>A0A9P4PHW4_9PLEO</name>
<comment type="caution">
    <text evidence="2">The sequence shown here is derived from an EMBL/GenBank/DDBJ whole genome shotgun (WGS) entry which is preliminary data.</text>
</comment>
<feature type="compositionally biased region" description="Basic and acidic residues" evidence="1">
    <location>
        <begin position="104"/>
        <end position="115"/>
    </location>
</feature>
<feature type="compositionally biased region" description="Polar residues" evidence="1">
    <location>
        <begin position="573"/>
        <end position="584"/>
    </location>
</feature>